<protein>
    <submittedName>
        <fullName evidence="2">DUF1772 domain-containing protein</fullName>
    </submittedName>
</protein>
<keyword evidence="1" id="KW-1133">Transmembrane helix</keyword>
<gene>
    <name evidence="2" type="ORF">DDZ15_03745</name>
</gene>
<feature type="transmembrane region" description="Helical" evidence="1">
    <location>
        <begin position="59"/>
        <end position="77"/>
    </location>
</feature>
<feature type="transmembrane region" description="Helical" evidence="1">
    <location>
        <begin position="6"/>
        <end position="27"/>
    </location>
</feature>
<feature type="transmembrane region" description="Helical" evidence="1">
    <location>
        <begin position="83"/>
        <end position="101"/>
    </location>
</feature>
<proteinExistence type="predicted"/>
<keyword evidence="1" id="KW-0812">Transmembrane</keyword>
<dbReference type="AlphaFoldDB" id="A0A316TU93"/>
<evidence type="ECO:0000313" key="3">
    <source>
        <dbReference type="Proteomes" id="UP000245533"/>
    </source>
</evidence>
<organism evidence="2 3">
    <name type="scientific">Rhodohalobacter mucosus</name>
    <dbReference type="NCBI Taxonomy" id="2079485"/>
    <lineage>
        <taxon>Bacteria</taxon>
        <taxon>Pseudomonadati</taxon>
        <taxon>Balneolota</taxon>
        <taxon>Balneolia</taxon>
        <taxon>Balneolales</taxon>
        <taxon>Balneolaceae</taxon>
        <taxon>Rhodohalobacter</taxon>
    </lineage>
</organism>
<feature type="transmembrane region" description="Helical" evidence="1">
    <location>
        <begin position="142"/>
        <end position="161"/>
    </location>
</feature>
<keyword evidence="1" id="KW-0472">Membrane</keyword>
<comment type="caution">
    <text evidence="2">The sequence shown here is derived from an EMBL/GenBank/DDBJ whole genome shotgun (WGS) entry which is preliminary data.</text>
</comment>
<keyword evidence="3" id="KW-1185">Reference proteome</keyword>
<evidence type="ECO:0000256" key="1">
    <source>
        <dbReference type="SAM" id="Phobius"/>
    </source>
</evidence>
<reference evidence="2 3" key="1">
    <citation type="submission" date="2018-05" db="EMBL/GenBank/DDBJ databases">
        <title>Rhodohalobacter halophilus gen. nov., sp. nov., a moderately halophilic member of the family Balneolaceae.</title>
        <authorList>
            <person name="Liu Z.-W."/>
        </authorList>
    </citation>
    <scope>NUCLEOTIDE SEQUENCE [LARGE SCALE GENOMIC DNA]</scope>
    <source>
        <strain evidence="2 3">8A47</strain>
    </source>
</reference>
<dbReference type="RefSeq" id="WP_109645032.1">
    <property type="nucleotide sequence ID" value="NZ_QGGB01000003.1"/>
</dbReference>
<dbReference type="InterPro" id="IPR013901">
    <property type="entry name" value="Anthrone_oxy"/>
</dbReference>
<accession>A0A316TU93</accession>
<sequence>MDFNFQFAALYTAIILTGLSAGLFFAWQVSVIPGTKRVTDTVYIETMQKINRAIINPPFMLIFLGPVVIQLLCAYLYRDAATAFWLILSSVLIYGAGTVIVTGTGNVPLNDALDTVELSKLSDKEISAKRHEYEKPWNRLHLIRTAFAVISFMLLLFTAFIHS</sequence>
<dbReference type="OrthoDB" id="772592at2"/>
<dbReference type="Proteomes" id="UP000245533">
    <property type="component" value="Unassembled WGS sequence"/>
</dbReference>
<name>A0A316TU93_9BACT</name>
<dbReference type="Pfam" id="PF08592">
    <property type="entry name" value="Anthrone_oxy"/>
    <property type="match status" value="1"/>
</dbReference>
<evidence type="ECO:0000313" key="2">
    <source>
        <dbReference type="EMBL" id="PWN07388.1"/>
    </source>
</evidence>
<dbReference type="EMBL" id="QGGB01000003">
    <property type="protein sequence ID" value="PWN07388.1"/>
    <property type="molecule type" value="Genomic_DNA"/>
</dbReference>